<accession>A0ABW0K489</accession>
<organism evidence="3 4">
    <name type="scientific">Paenibacillus aestuarii</name>
    <dbReference type="NCBI Taxonomy" id="516965"/>
    <lineage>
        <taxon>Bacteria</taxon>
        <taxon>Bacillati</taxon>
        <taxon>Bacillota</taxon>
        <taxon>Bacilli</taxon>
        <taxon>Bacillales</taxon>
        <taxon>Paenibacillaceae</taxon>
        <taxon>Paenibacillus</taxon>
    </lineage>
</organism>
<comment type="caution">
    <text evidence="3">The sequence shown here is derived from an EMBL/GenBank/DDBJ whole genome shotgun (WGS) entry which is preliminary data.</text>
</comment>
<evidence type="ECO:0000313" key="4">
    <source>
        <dbReference type="Proteomes" id="UP001596044"/>
    </source>
</evidence>
<sequence>MVQLNQLEYKWVKQTRDELLRFCGELTPEDFARNLETFGDQSVRGLLMHMADCYHAWLNAYLLAGTTKPLTPKDIVQHYTIEDVRARFAAADELVEQVMAVFADRLDEAIVKRIPWRENGDSVSLTARKLLLHTVTHEFHHKGHITAMARQMGYIPVNTDVLGTED</sequence>
<dbReference type="InterPro" id="IPR007837">
    <property type="entry name" value="DinB"/>
</dbReference>
<dbReference type="PANTHER" id="PTHR37302">
    <property type="entry name" value="SLR1116 PROTEIN"/>
    <property type="match status" value="1"/>
</dbReference>
<dbReference type="Gene3D" id="1.20.120.450">
    <property type="entry name" value="dinb family like domain"/>
    <property type="match status" value="1"/>
</dbReference>
<dbReference type="InterPro" id="IPR034660">
    <property type="entry name" value="DinB/YfiT-like"/>
</dbReference>
<dbReference type="PANTHER" id="PTHR37302:SF3">
    <property type="entry name" value="DAMAGE-INDUCIBLE PROTEIN DINB"/>
    <property type="match status" value="1"/>
</dbReference>
<comment type="similarity">
    <text evidence="1">Belongs to the DinB family.</text>
</comment>
<dbReference type="RefSeq" id="WP_270880944.1">
    <property type="nucleotide sequence ID" value="NZ_JAQFVF010000043.1"/>
</dbReference>
<dbReference type="Pfam" id="PF05163">
    <property type="entry name" value="DinB"/>
    <property type="match status" value="1"/>
</dbReference>
<keyword evidence="4" id="KW-1185">Reference proteome</keyword>
<name>A0ABW0K489_9BACL</name>
<gene>
    <name evidence="3" type="ORF">ACFPOG_07925</name>
</gene>
<evidence type="ECO:0000256" key="1">
    <source>
        <dbReference type="ARBA" id="ARBA00008635"/>
    </source>
</evidence>
<proteinExistence type="inferred from homology"/>
<evidence type="ECO:0000313" key="3">
    <source>
        <dbReference type="EMBL" id="MFC5448185.1"/>
    </source>
</evidence>
<keyword evidence="2" id="KW-0479">Metal-binding</keyword>
<protein>
    <submittedName>
        <fullName evidence="3">DinB family protein</fullName>
    </submittedName>
</protein>
<dbReference type="EMBL" id="JBHSMJ010000009">
    <property type="protein sequence ID" value="MFC5448185.1"/>
    <property type="molecule type" value="Genomic_DNA"/>
</dbReference>
<dbReference type="SUPFAM" id="SSF109854">
    <property type="entry name" value="DinB/YfiT-like putative metalloenzymes"/>
    <property type="match status" value="1"/>
</dbReference>
<reference evidence="4" key="1">
    <citation type="journal article" date="2019" name="Int. J. Syst. Evol. Microbiol.">
        <title>The Global Catalogue of Microorganisms (GCM) 10K type strain sequencing project: providing services to taxonomists for standard genome sequencing and annotation.</title>
        <authorList>
            <consortium name="The Broad Institute Genomics Platform"/>
            <consortium name="The Broad Institute Genome Sequencing Center for Infectious Disease"/>
            <person name="Wu L."/>
            <person name="Ma J."/>
        </authorList>
    </citation>
    <scope>NUCLEOTIDE SEQUENCE [LARGE SCALE GENOMIC DNA]</scope>
    <source>
        <strain evidence="4">KACC 11904</strain>
    </source>
</reference>
<evidence type="ECO:0000256" key="2">
    <source>
        <dbReference type="ARBA" id="ARBA00022723"/>
    </source>
</evidence>
<dbReference type="Proteomes" id="UP001596044">
    <property type="component" value="Unassembled WGS sequence"/>
</dbReference>